<reference evidence="1" key="1">
    <citation type="journal article" date="2019" name="bioRxiv">
        <title>The Genome of the Zebra Mussel, Dreissena polymorpha: A Resource for Invasive Species Research.</title>
        <authorList>
            <person name="McCartney M.A."/>
            <person name="Auch B."/>
            <person name="Kono T."/>
            <person name="Mallez S."/>
            <person name="Zhang Y."/>
            <person name="Obille A."/>
            <person name="Becker A."/>
            <person name="Abrahante J.E."/>
            <person name="Garbe J."/>
            <person name="Badalamenti J.P."/>
            <person name="Herman A."/>
            <person name="Mangelson H."/>
            <person name="Liachko I."/>
            <person name="Sullivan S."/>
            <person name="Sone E.D."/>
            <person name="Koren S."/>
            <person name="Silverstein K.A.T."/>
            <person name="Beckman K.B."/>
            <person name="Gohl D.M."/>
        </authorList>
    </citation>
    <scope>NUCLEOTIDE SEQUENCE</scope>
    <source>
        <strain evidence="1">Duluth1</strain>
        <tissue evidence="1">Whole animal</tissue>
    </source>
</reference>
<gene>
    <name evidence="1" type="ORF">DPMN_020937</name>
</gene>
<dbReference type="AlphaFoldDB" id="A0A9D4NNE5"/>
<dbReference type="SUPFAM" id="SSF56672">
    <property type="entry name" value="DNA/RNA polymerases"/>
    <property type="match status" value="1"/>
</dbReference>
<name>A0A9D4NNE5_DREPO</name>
<proteinExistence type="predicted"/>
<evidence type="ECO:0008006" key="3">
    <source>
        <dbReference type="Google" id="ProtNLM"/>
    </source>
</evidence>
<evidence type="ECO:0000313" key="2">
    <source>
        <dbReference type="Proteomes" id="UP000828390"/>
    </source>
</evidence>
<dbReference type="EMBL" id="JAIWYP010000001">
    <property type="protein sequence ID" value="KAH3896757.1"/>
    <property type="molecule type" value="Genomic_DNA"/>
</dbReference>
<dbReference type="Proteomes" id="UP000828390">
    <property type="component" value="Unassembled WGS sequence"/>
</dbReference>
<sequence>MYLLKPIFKIETPSFIRDSIKPLHWWMSLNLEDAYFHVPIPPNYRKYLRFAF</sequence>
<reference evidence="1" key="2">
    <citation type="submission" date="2020-11" db="EMBL/GenBank/DDBJ databases">
        <authorList>
            <person name="McCartney M.A."/>
            <person name="Auch B."/>
            <person name="Kono T."/>
            <person name="Mallez S."/>
            <person name="Becker A."/>
            <person name="Gohl D.M."/>
            <person name="Silverstein K.A.T."/>
            <person name="Koren S."/>
            <person name="Bechman K.B."/>
            <person name="Herman A."/>
            <person name="Abrahante J.E."/>
            <person name="Garbe J."/>
        </authorList>
    </citation>
    <scope>NUCLEOTIDE SEQUENCE</scope>
    <source>
        <strain evidence="1">Duluth1</strain>
        <tissue evidence="1">Whole animal</tissue>
    </source>
</reference>
<keyword evidence="2" id="KW-1185">Reference proteome</keyword>
<evidence type="ECO:0000313" key="1">
    <source>
        <dbReference type="EMBL" id="KAH3896757.1"/>
    </source>
</evidence>
<accession>A0A9D4NNE5</accession>
<dbReference type="InterPro" id="IPR043502">
    <property type="entry name" value="DNA/RNA_pol_sf"/>
</dbReference>
<organism evidence="1 2">
    <name type="scientific">Dreissena polymorpha</name>
    <name type="common">Zebra mussel</name>
    <name type="synonym">Mytilus polymorpha</name>
    <dbReference type="NCBI Taxonomy" id="45954"/>
    <lineage>
        <taxon>Eukaryota</taxon>
        <taxon>Metazoa</taxon>
        <taxon>Spiralia</taxon>
        <taxon>Lophotrochozoa</taxon>
        <taxon>Mollusca</taxon>
        <taxon>Bivalvia</taxon>
        <taxon>Autobranchia</taxon>
        <taxon>Heteroconchia</taxon>
        <taxon>Euheterodonta</taxon>
        <taxon>Imparidentia</taxon>
        <taxon>Neoheterodontei</taxon>
        <taxon>Myida</taxon>
        <taxon>Dreissenoidea</taxon>
        <taxon>Dreissenidae</taxon>
        <taxon>Dreissena</taxon>
    </lineage>
</organism>
<comment type="caution">
    <text evidence="1">The sequence shown here is derived from an EMBL/GenBank/DDBJ whole genome shotgun (WGS) entry which is preliminary data.</text>
</comment>
<protein>
    <recommendedName>
        <fullName evidence="3">Reverse transcriptase domain-containing protein</fullName>
    </recommendedName>
</protein>